<dbReference type="HOGENOM" id="CLU_2576881_0_0_1"/>
<dbReference type="AlphaFoldDB" id="E9IR52"/>
<reference evidence="1" key="1">
    <citation type="journal article" date="2011" name="Proc. Natl. Acad. Sci. U.S.A.">
        <title>The genome of the fire ant Solenopsis invicta.</title>
        <authorList>
            <person name="Wurm Y."/>
            <person name="Wang J."/>
            <person name="Riba-Grognuz O."/>
            <person name="Corona M."/>
            <person name="Nygaard S."/>
            <person name="Hunt B.G."/>
            <person name="Ingram K.K."/>
            <person name="Falquet L."/>
            <person name="Nipitwattanaphon M."/>
            <person name="Gotzek D."/>
            <person name="Dijkstra M.B."/>
            <person name="Oettler J."/>
            <person name="Comtesse F."/>
            <person name="Shih C.J."/>
            <person name="Wu W.J."/>
            <person name="Yang C.C."/>
            <person name="Thomas J."/>
            <person name="Beaudoing E."/>
            <person name="Pradervand S."/>
            <person name="Flegel V."/>
            <person name="Cook E.D."/>
            <person name="Fabbretti R."/>
            <person name="Stockinger H."/>
            <person name="Long L."/>
            <person name="Farmerie W.G."/>
            <person name="Oakey J."/>
            <person name="Boomsma J.J."/>
            <person name="Pamilo P."/>
            <person name="Yi S.V."/>
            <person name="Heinze J."/>
            <person name="Goodisman M.A."/>
            <person name="Farinelli L."/>
            <person name="Harshman K."/>
            <person name="Hulo N."/>
            <person name="Cerutti L."/>
            <person name="Xenarios I."/>
            <person name="Shoemaker D."/>
            <person name="Keller L."/>
        </authorList>
    </citation>
    <scope>NUCLEOTIDE SEQUENCE [LARGE SCALE GENOMIC DNA]</scope>
</reference>
<protein>
    <submittedName>
        <fullName evidence="1">Uncharacterized protein</fullName>
    </submittedName>
</protein>
<feature type="non-terminal residue" evidence="1">
    <location>
        <position position="100"/>
    </location>
</feature>
<proteinExistence type="predicted"/>
<name>E9IR52_SOLIN</name>
<organism>
    <name type="scientific">Solenopsis invicta</name>
    <name type="common">Red imported fire ant</name>
    <name type="synonym">Solenopsis wagneri</name>
    <dbReference type="NCBI Taxonomy" id="13686"/>
    <lineage>
        <taxon>Eukaryota</taxon>
        <taxon>Metazoa</taxon>
        <taxon>Ecdysozoa</taxon>
        <taxon>Arthropoda</taxon>
        <taxon>Hexapoda</taxon>
        <taxon>Insecta</taxon>
        <taxon>Pterygota</taxon>
        <taxon>Neoptera</taxon>
        <taxon>Endopterygota</taxon>
        <taxon>Hymenoptera</taxon>
        <taxon>Apocrita</taxon>
        <taxon>Aculeata</taxon>
        <taxon>Formicoidea</taxon>
        <taxon>Formicidae</taxon>
        <taxon>Myrmicinae</taxon>
        <taxon>Solenopsis</taxon>
    </lineage>
</organism>
<gene>
    <name evidence="1" type="ORF">SINV_12272</name>
</gene>
<evidence type="ECO:0000313" key="1">
    <source>
        <dbReference type="EMBL" id="EFZ16952.1"/>
    </source>
</evidence>
<dbReference type="EMBL" id="GL765061">
    <property type="protein sequence ID" value="EFZ16952.1"/>
    <property type="molecule type" value="Genomic_DNA"/>
</dbReference>
<accession>E9IR52</accession>
<sequence length="100" mass="11859">MERNFTEIYHASDEIKFKYWQQNLNLVELLSSDWGFLSGNDKFFGFTKVESDFSIRKRIAVFPNLHINIYIDDEITLFSRYIKVSSINNLNEILKTLDTV</sequence>